<protein>
    <recommendedName>
        <fullName evidence="8">Major facilitator superfamily (MFS) profile domain-containing protein</fullName>
    </recommendedName>
</protein>
<keyword evidence="7" id="KW-1185">Reference proteome</keyword>
<keyword evidence="2 5" id="KW-0812">Transmembrane</keyword>
<dbReference type="GO" id="GO:0022857">
    <property type="term" value="F:transmembrane transporter activity"/>
    <property type="evidence" value="ECO:0007669"/>
    <property type="project" value="TreeGrafter"/>
</dbReference>
<evidence type="ECO:0000256" key="3">
    <source>
        <dbReference type="ARBA" id="ARBA00022989"/>
    </source>
</evidence>
<evidence type="ECO:0000313" key="7">
    <source>
        <dbReference type="Proteomes" id="UP000308092"/>
    </source>
</evidence>
<comment type="subcellular location">
    <subcellularLocation>
        <location evidence="1">Membrane</location>
        <topology evidence="1">Multi-pass membrane protein</topology>
    </subcellularLocation>
</comment>
<dbReference type="GO" id="GO:0005886">
    <property type="term" value="C:plasma membrane"/>
    <property type="evidence" value="ECO:0007669"/>
    <property type="project" value="TreeGrafter"/>
</dbReference>
<sequence length="195" mass="21984">MGWCWTMYIASIMGFLGPVLLLLFFFNETYPPVLLIEKAATLRRQTCNWGVHAKQDEIELGLKKLGTPRSLYMTLTWFRVLHQWADVRSARGVPRGTPEIRGVNLGGLYVKKLVANNNIPVSEWRLPSQVVGGVVFTMGLIWSTPVYNLQWTGTLLGCLSATTIPIPLVFIMWGQSLRQKRRFAPTAAVFGEKSE</sequence>
<dbReference type="VEuPathDB" id="FungiDB:EYZ11_006443"/>
<dbReference type="AlphaFoldDB" id="A0A4S3JFH6"/>
<feature type="transmembrane region" description="Helical" evidence="5">
    <location>
        <begin position="153"/>
        <end position="173"/>
    </location>
</feature>
<dbReference type="PANTHER" id="PTHR23502">
    <property type="entry name" value="MAJOR FACILITATOR SUPERFAMILY"/>
    <property type="match status" value="1"/>
</dbReference>
<feature type="transmembrane region" description="Helical" evidence="5">
    <location>
        <begin position="6"/>
        <end position="26"/>
    </location>
</feature>
<dbReference type="STRING" id="1220188.A0A4S3JFH6"/>
<proteinExistence type="predicted"/>
<name>A0A4S3JFH6_9EURO</name>
<accession>A0A4S3JFH6</accession>
<reference evidence="6 7" key="1">
    <citation type="submission" date="2019-03" db="EMBL/GenBank/DDBJ databases">
        <title>The genome sequence of a newly discovered highly antifungal drug resistant Aspergillus species, Aspergillus tanneri NIH 1004.</title>
        <authorList>
            <person name="Mounaud S."/>
            <person name="Singh I."/>
            <person name="Joardar V."/>
            <person name="Pakala S."/>
            <person name="Pakala S."/>
            <person name="Venepally P."/>
            <person name="Hoover J."/>
            <person name="Nierman W."/>
            <person name="Chung J."/>
            <person name="Losada L."/>
        </authorList>
    </citation>
    <scope>NUCLEOTIDE SEQUENCE [LARGE SCALE GENOMIC DNA]</scope>
    <source>
        <strain evidence="6 7">NIH1004</strain>
    </source>
</reference>
<dbReference type="Proteomes" id="UP000308092">
    <property type="component" value="Unassembled WGS sequence"/>
</dbReference>
<evidence type="ECO:0000256" key="5">
    <source>
        <dbReference type="SAM" id="Phobius"/>
    </source>
</evidence>
<evidence type="ECO:0000256" key="4">
    <source>
        <dbReference type="ARBA" id="ARBA00023136"/>
    </source>
</evidence>
<evidence type="ECO:0000256" key="1">
    <source>
        <dbReference type="ARBA" id="ARBA00004141"/>
    </source>
</evidence>
<evidence type="ECO:0008006" key="8">
    <source>
        <dbReference type="Google" id="ProtNLM"/>
    </source>
</evidence>
<dbReference type="PANTHER" id="PTHR23502:SF138">
    <property type="entry name" value="MAJOR FACILITATOR SUPERFAMILY (MFS) PROFILE DOMAIN-CONTAINING PROTEIN-RELATED"/>
    <property type="match status" value="1"/>
</dbReference>
<feature type="transmembrane region" description="Helical" evidence="5">
    <location>
        <begin position="130"/>
        <end position="147"/>
    </location>
</feature>
<comment type="caution">
    <text evidence="6">The sequence shown here is derived from an EMBL/GenBank/DDBJ whole genome shotgun (WGS) entry which is preliminary data.</text>
</comment>
<keyword evidence="4 5" id="KW-0472">Membrane</keyword>
<evidence type="ECO:0000256" key="2">
    <source>
        <dbReference type="ARBA" id="ARBA00022692"/>
    </source>
</evidence>
<keyword evidence="3 5" id="KW-1133">Transmembrane helix</keyword>
<dbReference type="EMBL" id="SOSA01000227">
    <property type="protein sequence ID" value="THC94073.1"/>
    <property type="molecule type" value="Genomic_DNA"/>
</dbReference>
<evidence type="ECO:0000313" key="6">
    <source>
        <dbReference type="EMBL" id="THC94073.1"/>
    </source>
</evidence>
<gene>
    <name evidence="6" type="ORF">EYZ11_006443</name>
</gene>
<organism evidence="6 7">
    <name type="scientific">Aspergillus tanneri</name>
    <dbReference type="NCBI Taxonomy" id="1220188"/>
    <lineage>
        <taxon>Eukaryota</taxon>
        <taxon>Fungi</taxon>
        <taxon>Dikarya</taxon>
        <taxon>Ascomycota</taxon>
        <taxon>Pezizomycotina</taxon>
        <taxon>Eurotiomycetes</taxon>
        <taxon>Eurotiomycetidae</taxon>
        <taxon>Eurotiales</taxon>
        <taxon>Aspergillaceae</taxon>
        <taxon>Aspergillus</taxon>
        <taxon>Aspergillus subgen. Circumdati</taxon>
    </lineage>
</organism>